<evidence type="ECO:0000313" key="10">
    <source>
        <dbReference type="Proteomes" id="UP000027661"/>
    </source>
</evidence>
<name>A0A069S3F0_PHOVU</name>
<proteinExistence type="inferred from homology"/>
<dbReference type="Proteomes" id="UP000027661">
    <property type="component" value="Unassembled WGS sequence"/>
</dbReference>
<feature type="transmembrane region" description="Helical" evidence="7">
    <location>
        <begin position="317"/>
        <end position="335"/>
    </location>
</feature>
<dbReference type="GO" id="GO:0016413">
    <property type="term" value="F:O-acetyltransferase activity"/>
    <property type="evidence" value="ECO:0007669"/>
    <property type="project" value="TreeGrafter"/>
</dbReference>
<keyword evidence="4 7" id="KW-0812">Transmembrane</keyword>
<protein>
    <submittedName>
        <fullName evidence="9">Acyltransferase family protein</fullName>
    </submittedName>
</protein>
<comment type="subcellular location">
    <subcellularLocation>
        <location evidence="1">Cell membrane</location>
        <topology evidence="1">Multi-pass membrane protein</topology>
    </subcellularLocation>
</comment>
<keyword evidence="3" id="KW-1003">Cell membrane</keyword>
<evidence type="ECO:0000256" key="6">
    <source>
        <dbReference type="ARBA" id="ARBA00023136"/>
    </source>
</evidence>
<feature type="transmembrane region" description="Helical" evidence="7">
    <location>
        <begin position="355"/>
        <end position="373"/>
    </location>
</feature>
<feature type="transmembrane region" description="Helical" evidence="7">
    <location>
        <begin position="14"/>
        <end position="35"/>
    </location>
</feature>
<feature type="transmembrane region" description="Helical" evidence="7">
    <location>
        <begin position="99"/>
        <end position="118"/>
    </location>
</feature>
<dbReference type="EMBL" id="JNHM01000154">
    <property type="protein sequence ID" value="KDS44802.1"/>
    <property type="molecule type" value="Genomic_DNA"/>
</dbReference>
<dbReference type="GO" id="GO:0005886">
    <property type="term" value="C:plasma membrane"/>
    <property type="evidence" value="ECO:0007669"/>
    <property type="project" value="UniProtKB-SubCell"/>
</dbReference>
<feature type="transmembrane region" description="Helical" evidence="7">
    <location>
        <begin position="211"/>
        <end position="236"/>
    </location>
</feature>
<comment type="caution">
    <text evidence="9">The sequence shown here is derived from an EMBL/GenBank/DDBJ whole genome shotgun (WGS) entry which is preliminary data.</text>
</comment>
<evidence type="ECO:0000256" key="5">
    <source>
        <dbReference type="ARBA" id="ARBA00022989"/>
    </source>
</evidence>
<evidence type="ECO:0000256" key="2">
    <source>
        <dbReference type="ARBA" id="ARBA00007400"/>
    </source>
</evidence>
<dbReference type="PANTHER" id="PTHR40074">
    <property type="entry name" value="O-ACETYLTRANSFERASE WECH"/>
    <property type="match status" value="1"/>
</dbReference>
<feature type="domain" description="Acyltransferase 3" evidence="8">
    <location>
        <begin position="15"/>
        <end position="370"/>
    </location>
</feature>
<feature type="transmembrane region" description="Helical" evidence="7">
    <location>
        <begin position="287"/>
        <end position="305"/>
    </location>
</feature>
<gene>
    <name evidence="9" type="ORF">M099_4214</name>
</gene>
<evidence type="ECO:0000313" key="9">
    <source>
        <dbReference type="EMBL" id="KDS44802.1"/>
    </source>
</evidence>
<feature type="transmembrane region" description="Helical" evidence="7">
    <location>
        <begin position="55"/>
        <end position="78"/>
    </location>
</feature>
<organism evidence="9 10">
    <name type="scientific">Phocaeicola vulgatus str. 3975 RP4</name>
    <dbReference type="NCBI Taxonomy" id="1339352"/>
    <lineage>
        <taxon>Bacteria</taxon>
        <taxon>Pseudomonadati</taxon>
        <taxon>Bacteroidota</taxon>
        <taxon>Bacteroidia</taxon>
        <taxon>Bacteroidales</taxon>
        <taxon>Bacteroidaceae</taxon>
        <taxon>Phocaeicola</taxon>
    </lineage>
</organism>
<dbReference type="AlphaFoldDB" id="A0A069S3F0"/>
<dbReference type="InterPro" id="IPR002656">
    <property type="entry name" value="Acyl_transf_3_dom"/>
</dbReference>
<dbReference type="PATRIC" id="fig|1339352.3.peg.3952"/>
<feature type="transmembrane region" description="Helical" evidence="7">
    <location>
        <begin position="187"/>
        <end position="205"/>
    </location>
</feature>
<dbReference type="RefSeq" id="WP_008668792.1">
    <property type="nucleotide sequence ID" value="NZ_JNHM01000154.1"/>
</dbReference>
<evidence type="ECO:0000259" key="8">
    <source>
        <dbReference type="Pfam" id="PF01757"/>
    </source>
</evidence>
<sequence length="386" mass="44351">MNQPIAINTTRKHVVWLDVVRLVAMFTIVCCHSADPFNFYPGEPPANIDEIKFWGAAYGAFLRPCVPLFVMITGALLLPVRGEISAFYKKRISRVFWPFLIWSVIYNLFPWFTGLLGLNPEIILDFFPYSGEEAARQSLNVSLGYIAEMPLNFSLLDVHMWYIYLLIGLYLYLPIFSAWVEKASEKAKLWFLVAWGITSLLPYYYQFVSPYIWGGCAWNSFNMLYYFAGFNGYLLLGHYLRNHDWSWSKILSVCIPMFLAGYMVTFFGFRHMTALPQCTDEMLELFFTYNSLNVIMMTIPFFLIAKKVKVRSELIQRMLANLTVCGFGIYMIHYFFTGPGVVLMRNIGVPVPLQIPAAAVVAFGVSWLLVVFIRKISGKNAKYIVG</sequence>
<keyword evidence="9" id="KW-0808">Transferase</keyword>
<feature type="transmembrane region" description="Helical" evidence="7">
    <location>
        <begin position="161"/>
        <end position="180"/>
    </location>
</feature>
<dbReference type="PANTHER" id="PTHR40074:SF2">
    <property type="entry name" value="O-ACETYLTRANSFERASE WECH"/>
    <property type="match status" value="1"/>
</dbReference>
<keyword evidence="6 7" id="KW-0472">Membrane</keyword>
<keyword evidence="5 7" id="KW-1133">Transmembrane helix</keyword>
<comment type="similarity">
    <text evidence="2">Belongs to the acyltransferase 3 family.</text>
</comment>
<evidence type="ECO:0000256" key="4">
    <source>
        <dbReference type="ARBA" id="ARBA00022692"/>
    </source>
</evidence>
<reference evidence="9 10" key="1">
    <citation type="submission" date="2014-04" db="EMBL/GenBank/DDBJ databases">
        <authorList>
            <person name="Sears C."/>
            <person name="Carroll K."/>
            <person name="Sack B.R."/>
            <person name="Qadri F."/>
            <person name="Myers L.L."/>
            <person name="Chung G.-T."/>
            <person name="Escheverria P."/>
            <person name="Fraser C.M."/>
            <person name="Sadzewicz L."/>
            <person name="Shefchek K.A."/>
            <person name="Tallon L."/>
            <person name="Das S.P."/>
            <person name="Daugherty S."/>
            <person name="Mongodin E.F."/>
        </authorList>
    </citation>
    <scope>NUCLEOTIDE SEQUENCE [LARGE SCALE GENOMIC DNA]</scope>
    <source>
        <strain evidence="9 10">3975 RP4</strain>
    </source>
</reference>
<accession>A0A069S3F0</accession>
<evidence type="ECO:0000256" key="1">
    <source>
        <dbReference type="ARBA" id="ARBA00004651"/>
    </source>
</evidence>
<dbReference type="GO" id="GO:0009246">
    <property type="term" value="P:enterobacterial common antigen biosynthetic process"/>
    <property type="evidence" value="ECO:0007669"/>
    <property type="project" value="TreeGrafter"/>
</dbReference>
<evidence type="ECO:0000256" key="7">
    <source>
        <dbReference type="SAM" id="Phobius"/>
    </source>
</evidence>
<dbReference type="Pfam" id="PF01757">
    <property type="entry name" value="Acyl_transf_3"/>
    <property type="match status" value="1"/>
</dbReference>
<keyword evidence="9" id="KW-0012">Acyltransferase</keyword>
<evidence type="ECO:0000256" key="3">
    <source>
        <dbReference type="ARBA" id="ARBA00022475"/>
    </source>
</evidence>
<feature type="transmembrane region" description="Helical" evidence="7">
    <location>
        <begin position="248"/>
        <end position="267"/>
    </location>
</feature>